<name>A0ABS6E891_9FIRM</name>
<keyword evidence="3" id="KW-1185">Reference proteome</keyword>
<dbReference type="Pfam" id="PF13302">
    <property type="entry name" value="Acetyltransf_3"/>
    <property type="match status" value="1"/>
</dbReference>
<dbReference type="InterPro" id="IPR000182">
    <property type="entry name" value="GNAT_dom"/>
</dbReference>
<evidence type="ECO:0000313" key="2">
    <source>
        <dbReference type="EMBL" id="MBU5439145.1"/>
    </source>
</evidence>
<accession>A0ABS6E891</accession>
<dbReference type="PANTHER" id="PTHR43792:SF16">
    <property type="entry name" value="N-ACETYLTRANSFERASE DOMAIN-CONTAINING PROTEIN"/>
    <property type="match status" value="1"/>
</dbReference>
<proteinExistence type="predicted"/>
<evidence type="ECO:0000313" key="3">
    <source>
        <dbReference type="Proteomes" id="UP000749471"/>
    </source>
</evidence>
<protein>
    <submittedName>
        <fullName evidence="2">GNAT family N-acetyltransferase</fullName>
    </submittedName>
</protein>
<dbReference type="PROSITE" id="PS51186">
    <property type="entry name" value="GNAT"/>
    <property type="match status" value="1"/>
</dbReference>
<gene>
    <name evidence="2" type="ORF">KQI42_14075</name>
</gene>
<comment type="caution">
    <text evidence="2">The sequence shown here is derived from an EMBL/GenBank/DDBJ whole genome shotgun (WGS) entry which is preliminary data.</text>
</comment>
<dbReference type="Proteomes" id="UP000749471">
    <property type="component" value="Unassembled WGS sequence"/>
</dbReference>
<sequence length="168" mass="19989">MELKLKNLTLRTVTHDDLNEVARMWNFEKRDISLEEATKAINWMNENHKQNQLHKIVHVCFAIFENNINRIIGWCGLDGRNNENIIHIFYLIDKDFRRLGYATECAKKVLEYGFMKMEVYRIDGGCAKENIGSQKILEKIGMKKIENNKEDSLHYYMTSRDYTDIYCR</sequence>
<reference evidence="2 3" key="1">
    <citation type="submission" date="2021-06" db="EMBL/GenBank/DDBJ databases">
        <authorList>
            <person name="Sun Q."/>
            <person name="Li D."/>
        </authorList>
    </citation>
    <scope>NUCLEOTIDE SEQUENCE [LARGE SCALE GENOMIC DNA]</scope>
    <source>
        <strain evidence="2 3">MSJ-40</strain>
    </source>
</reference>
<organism evidence="2 3">
    <name type="scientific">Tissierella simiarum</name>
    <dbReference type="NCBI Taxonomy" id="2841534"/>
    <lineage>
        <taxon>Bacteria</taxon>
        <taxon>Bacillati</taxon>
        <taxon>Bacillota</taxon>
        <taxon>Tissierellia</taxon>
        <taxon>Tissierellales</taxon>
        <taxon>Tissierellaceae</taxon>
        <taxon>Tissierella</taxon>
    </lineage>
</organism>
<dbReference type="CDD" id="cd04301">
    <property type="entry name" value="NAT_SF"/>
    <property type="match status" value="1"/>
</dbReference>
<dbReference type="RefSeq" id="WP_216520848.1">
    <property type="nucleotide sequence ID" value="NZ_JAHLPM010000012.1"/>
</dbReference>
<dbReference type="EMBL" id="JAHLPM010000012">
    <property type="protein sequence ID" value="MBU5439145.1"/>
    <property type="molecule type" value="Genomic_DNA"/>
</dbReference>
<dbReference type="PANTHER" id="PTHR43792">
    <property type="entry name" value="GNAT FAMILY, PUTATIVE (AFU_ORTHOLOGUE AFUA_3G00765)-RELATED-RELATED"/>
    <property type="match status" value="1"/>
</dbReference>
<feature type="domain" description="N-acetyltransferase" evidence="1">
    <location>
        <begin position="8"/>
        <end position="162"/>
    </location>
</feature>
<dbReference type="InterPro" id="IPR051531">
    <property type="entry name" value="N-acetyltransferase"/>
</dbReference>
<evidence type="ECO:0000259" key="1">
    <source>
        <dbReference type="PROSITE" id="PS51186"/>
    </source>
</evidence>